<dbReference type="STRING" id="1129793.GPLA_3751"/>
<evidence type="ECO:0000313" key="2">
    <source>
        <dbReference type="Proteomes" id="UP000006322"/>
    </source>
</evidence>
<dbReference type="AlphaFoldDB" id="K6ZEZ2"/>
<proteinExistence type="predicted"/>
<gene>
    <name evidence="1" type="ORF">GPLA_3751</name>
</gene>
<protein>
    <submittedName>
        <fullName evidence="1">Uncharacterized protein</fullName>
    </submittedName>
</protein>
<dbReference type="Proteomes" id="UP000006322">
    <property type="component" value="Unassembled WGS sequence"/>
</dbReference>
<sequence length="57" mass="6275">MTEVDPLYAGRSIQGLSGQCNGHFTDRLATLYTAVGFFKCFSVESIKRLGQRAFNTA</sequence>
<comment type="caution">
    <text evidence="1">The sequence shown here is derived from an EMBL/GenBank/DDBJ whole genome shotgun (WGS) entry which is preliminary data.</text>
</comment>
<accession>K6ZEZ2</accession>
<keyword evidence="2" id="KW-1185">Reference proteome</keyword>
<dbReference type="EMBL" id="BAER01000115">
    <property type="protein sequence ID" value="GAC34636.1"/>
    <property type="molecule type" value="Genomic_DNA"/>
</dbReference>
<name>K6ZEZ2_9ALTE</name>
<organism evidence="1 2">
    <name type="scientific">Paraglaciecola polaris LMG 21857</name>
    <dbReference type="NCBI Taxonomy" id="1129793"/>
    <lineage>
        <taxon>Bacteria</taxon>
        <taxon>Pseudomonadati</taxon>
        <taxon>Pseudomonadota</taxon>
        <taxon>Gammaproteobacteria</taxon>
        <taxon>Alteromonadales</taxon>
        <taxon>Alteromonadaceae</taxon>
        <taxon>Paraglaciecola</taxon>
    </lineage>
</organism>
<reference evidence="2" key="1">
    <citation type="journal article" date="2014" name="Environ. Microbiol.">
        <title>Comparative genomics of the marine bacterial genus Glaciecola reveals the high degree of genomic diversity and genomic characteristic for cold adaptation.</title>
        <authorList>
            <person name="Qin Q.L."/>
            <person name="Xie B.B."/>
            <person name="Yu Y."/>
            <person name="Shu Y.L."/>
            <person name="Rong J.C."/>
            <person name="Zhang Y.J."/>
            <person name="Zhao D.L."/>
            <person name="Chen X.L."/>
            <person name="Zhang X.Y."/>
            <person name="Chen B."/>
            <person name="Zhou B.C."/>
            <person name="Zhang Y.Z."/>
        </authorList>
    </citation>
    <scope>NUCLEOTIDE SEQUENCE [LARGE SCALE GENOMIC DNA]</scope>
    <source>
        <strain evidence="2">LMG 21857</strain>
    </source>
</reference>
<evidence type="ECO:0000313" key="1">
    <source>
        <dbReference type="EMBL" id="GAC34636.1"/>
    </source>
</evidence>